<dbReference type="GO" id="GO:0072686">
    <property type="term" value="C:mitotic spindle"/>
    <property type="evidence" value="ECO:0007669"/>
    <property type="project" value="TreeGrafter"/>
</dbReference>
<dbReference type="PANTHER" id="PTHR28006">
    <property type="entry name" value="MONOPOLIN COMPLEX SUBUNIT CSM1"/>
    <property type="match status" value="1"/>
</dbReference>
<feature type="region of interest" description="Disordered" evidence="2">
    <location>
        <begin position="233"/>
        <end position="257"/>
    </location>
</feature>
<feature type="compositionally biased region" description="Basic residues" evidence="2">
    <location>
        <begin position="89"/>
        <end position="98"/>
    </location>
</feature>
<dbReference type="AlphaFoldDB" id="A0AAD6CH06"/>
<dbReference type="EMBL" id="JAPVEA010000001">
    <property type="protein sequence ID" value="KAJ5465211.1"/>
    <property type="molecule type" value="Genomic_DNA"/>
</dbReference>
<feature type="compositionally biased region" description="Low complexity" evidence="2">
    <location>
        <begin position="137"/>
        <end position="164"/>
    </location>
</feature>
<accession>A0AAD6CH06</accession>
<feature type="domain" description="Monopolin complex subunit Csm1/Pcs1 C-terminal" evidence="3">
    <location>
        <begin position="411"/>
        <end position="497"/>
    </location>
</feature>
<dbReference type="GO" id="GO:0034506">
    <property type="term" value="C:chromosome, centromeric core domain"/>
    <property type="evidence" value="ECO:0007669"/>
    <property type="project" value="TreeGrafter"/>
</dbReference>
<evidence type="ECO:0000256" key="2">
    <source>
        <dbReference type="SAM" id="MobiDB-lite"/>
    </source>
</evidence>
<feature type="region of interest" description="Disordered" evidence="2">
    <location>
        <begin position="1"/>
        <end position="200"/>
    </location>
</feature>
<sequence length="519" mass="57150">MPKRKAPSKLSGLVGSDDEDILQFTENENVPSQEPQEEPPAKKRRGRQQTSMENAPPTKASTSTRRLAPAQTVQEDDDDNEEEPAPKKAPARRGRPRGGSRTSENTVSHARLSVTQEPEDEDVNDQENEDPLAAKQAASKTTRASRPATTATRGRGRGRASVTRPVQTDGEFEYTPTRAIPQQRIPEVSETQQTDGPADDVVDESRLHFDQQSAPYVPSSVVKNARARLTTLKNIRDLSPSKRKSGAAVDQGGDPDLRRKIGEITKKHDALESRYRNLREIGVVEANTNMEKLRKQCENITTASNELIASLRSELEAQRTLGSQSRTLQKQSKERDAEIAKLKAQADEARSQLASSQSEIKALQTKLAAARNTVASLEATKAPGSAIKGGAANRATAAATAEAAQVAQLAQLKEDLYTDFTGLIIRDVKNRETDHLYDCIQTGVNGTLHFKLAIPKVASSEYEQAEFQYLPLLDASRDRELVNILPDFLTVDITFRRDQASKFHTRVIDALTKRRTSTS</sequence>
<feature type="coiled-coil region" evidence="1">
    <location>
        <begin position="261"/>
        <end position="303"/>
    </location>
</feature>
<dbReference type="GO" id="GO:1990644">
    <property type="term" value="F:microtubule site clamp"/>
    <property type="evidence" value="ECO:0007669"/>
    <property type="project" value="TreeGrafter"/>
</dbReference>
<dbReference type="InterPro" id="IPR038608">
    <property type="entry name" value="Csm1/Pcs1_C_sf"/>
</dbReference>
<evidence type="ECO:0000259" key="3">
    <source>
        <dbReference type="Pfam" id="PF12539"/>
    </source>
</evidence>
<name>A0AAD6CH06_9EURO</name>
<proteinExistence type="predicted"/>
<feature type="compositionally biased region" description="Acidic residues" evidence="2">
    <location>
        <begin position="117"/>
        <end position="130"/>
    </location>
</feature>
<comment type="caution">
    <text evidence="4">The sequence shown here is derived from an EMBL/GenBank/DDBJ whole genome shotgun (WGS) entry which is preliminary data.</text>
</comment>
<evidence type="ECO:0000313" key="4">
    <source>
        <dbReference type="EMBL" id="KAJ5465211.1"/>
    </source>
</evidence>
<dbReference type="GO" id="GO:0045144">
    <property type="term" value="P:meiotic sister chromatid segregation"/>
    <property type="evidence" value="ECO:0007669"/>
    <property type="project" value="TreeGrafter"/>
</dbReference>
<dbReference type="InterPro" id="IPR020981">
    <property type="entry name" value="Csm1/Pcs1_C"/>
</dbReference>
<feature type="compositionally biased region" description="Polar residues" evidence="2">
    <location>
        <begin position="24"/>
        <end position="34"/>
    </location>
</feature>
<feature type="compositionally biased region" description="Acidic residues" evidence="2">
    <location>
        <begin position="74"/>
        <end position="83"/>
    </location>
</feature>
<feature type="compositionally biased region" description="Polar residues" evidence="2">
    <location>
        <begin position="48"/>
        <end position="65"/>
    </location>
</feature>
<gene>
    <name evidence="4" type="ORF">N7458_000897</name>
</gene>
<dbReference type="RefSeq" id="XP_056772058.1">
    <property type="nucleotide sequence ID" value="XM_056904291.1"/>
</dbReference>
<keyword evidence="1" id="KW-0175">Coiled coil</keyword>
<dbReference type="GO" id="GO:0033551">
    <property type="term" value="C:monopolin complex"/>
    <property type="evidence" value="ECO:0007669"/>
    <property type="project" value="InterPro"/>
</dbReference>
<dbReference type="Proteomes" id="UP001213681">
    <property type="component" value="Unassembled WGS sequence"/>
</dbReference>
<feature type="coiled-coil region" evidence="1">
    <location>
        <begin position="332"/>
        <end position="380"/>
    </location>
</feature>
<dbReference type="Gene3D" id="3.90.1150.80">
    <property type="match status" value="1"/>
</dbReference>
<evidence type="ECO:0000313" key="5">
    <source>
        <dbReference type="Proteomes" id="UP001213681"/>
    </source>
</evidence>
<dbReference type="PANTHER" id="PTHR28006:SF1">
    <property type="entry name" value="MONOPOLIN COMPLEX SUBUNIT CSM1"/>
    <property type="match status" value="1"/>
</dbReference>
<dbReference type="GeneID" id="81594534"/>
<reference evidence="4" key="1">
    <citation type="submission" date="2022-12" db="EMBL/GenBank/DDBJ databases">
        <authorList>
            <person name="Petersen C."/>
        </authorList>
    </citation>
    <scope>NUCLEOTIDE SEQUENCE</scope>
    <source>
        <strain evidence="4">IBT 16125</strain>
    </source>
</reference>
<dbReference type="CDD" id="cd23787">
    <property type="entry name" value="RWD_CSM1"/>
    <property type="match status" value="1"/>
</dbReference>
<dbReference type="FunFam" id="3.90.1150.80:FF:000001">
    <property type="entry name" value="Chromosome segregation protein (Pcs1)"/>
    <property type="match status" value="1"/>
</dbReference>
<protein>
    <recommendedName>
        <fullName evidence="3">Monopolin complex subunit Csm1/Pcs1 C-terminal domain-containing protein</fullName>
    </recommendedName>
</protein>
<keyword evidence="5" id="KW-1185">Reference proteome</keyword>
<dbReference type="Pfam" id="PF12539">
    <property type="entry name" value="Csm1"/>
    <property type="match status" value="1"/>
</dbReference>
<evidence type="ECO:0000256" key="1">
    <source>
        <dbReference type="SAM" id="Coils"/>
    </source>
</evidence>
<dbReference type="GO" id="GO:0051315">
    <property type="term" value="P:attachment of mitotic spindle microtubules to kinetochore"/>
    <property type="evidence" value="ECO:0007669"/>
    <property type="project" value="TreeGrafter"/>
</dbReference>
<organism evidence="4 5">
    <name type="scientific">Penicillium daleae</name>
    <dbReference type="NCBI Taxonomy" id="63821"/>
    <lineage>
        <taxon>Eukaryota</taxon>
        <taxon>Fungi</taxon>
        <taxon>Dikarya</taxon>
        <taxon>Ascomycota</taxon>
        <taxon>Pezizomycotina</taxon>
        <taxon>Eurotiomycetes</taxon>
        <taxon>Eurotiomycetidae</taxon>
        <taxon>Eurotiales</taxon>
        <taxon>Aspergillaceae</taxon>
        <taxon>Penicillium</taxon>
    </lineage>
</organism>
<dbReference type="InterPro" id="IPR040349">
    <property type="entry name" value="Csm1/Pcs1"/>
</dbReference>
<dbReference type="GO" id="GO:0005730">
    <property type="term" value="C:nucleolus"/>
    <property type="evidence" value="ECO:0007669"/>
    <property type="project" value="TreeGrafter"/>
</dbReference>
<reference evidence="4" key="2">
    <citation type="journal article" date="2023" name="IMA Fungus">
        <title>Comparative genomic study of the Penicillium genus elucidates a diverse pangenome and 15 lateral gene transfer events.</title>
        <authorList>
            <person name="Petersen C."/>
            <person name="Sorensen T."/>
            <person name="Nielsen M.R."/>
            <person name="Sondergaard T.E."/>
            <person name="Sorensen J.L."/>
            <person name="Fitzpatrick D.A."/>
            <person name="Frisvad J.C."/>
            <person name="Nielsen K.L."/>
        </authorList>
    </citation>
    <scope>NUCLEOTIDE SEQUENCE</scope>
    <source>
        <strain evidence="4">IBT 16125</strain>
    </source>
</reference>